<keyword evidence="1" id="KW-0805">Transcription regulation</keyword>
<dbReference type="InterPro" id="IPR018062">
    <property type="entry name" value="HTH_AraC-typ_CS"/>
</dbReference>
<dbReference type="AlphaFoldDB" id="A0A6B8REE6"/>
<dbReference type="PANTHER" id="PTHR43280:SF28">
    <property type="entry name" value="HTH-TYPE TRANSCRIPTIONAL ACTIVATOR RHAS"/>
    <property type="match status" value="1"/>
</dbReference>
<dbReference type="KEGG" id="ppsc:EHS13_08165"/>
<evidence type="ECO:0000259" key="5">
    <source>
        <dbReference type="PROSITE" id="PS01124"/>
    </source>
</evidence>
<name>A0A6B8REE6_9BACL</name>
<keyword evidence="4" id="KW-0812">Transmembrane</keyword>
<dbReference type="PROSITE" id="PS01124">
    <property type="entry name" value="HTH_ARAC_FAMILY_2"/>
    <property type="match status" value="1"/>
</dbReference>
<evidence type="ECO:0000256" key="1">
    <source>
        <dbReference type="ARBA" id="ARBA00023015"/>
    </source>
</evidence>
<dbReference type="GO" id="GO:0003700">
    <property type="term" value="F:DNA-binding transcription factor activity"/>
    <property type="evidence" value="ECO:0007669"/>
    <property type="project" value="InterPro"/>
</dbReference>
<feature type="domain" description="HTH araC/xylS-type" evidence="5">
    <location>
        <begin position="662"/>
        <end position="761"/>
    </location>
</feature>
<dbReference type="PROSITE" id="PS00041">
    <property type="entry name" value="HTH_ARAC_FAMILY_1"/>
    <property type="match status" value="1"/>
</dbReference>
<dbReference type="SMART" id="SM00342">
    <property type="entry name" value="HTH_ARAC"/>
    <property type="match status" value="1"/>
</dbReference>
<dbReference type="EMBL" id="CP034235">
    <property type="protein sequence ID" value="QGQ94851.1"/>
    <property type="molecule type" value="Genomic_DNA"/>
</dbReference>
<dbReference type="PANTHER" id="PTHR43280">
    <property type="entry name" value="ARAC-FAMILY TRANSCRIPTIONAL REGULATOR"/>
    <property type="match status" value="1"/>
</dbReference>
<keyword evidence="3" id="KW-0804">Transcription</keyword>
<dbReference type="SUPFAM" id="SSF46689">
    <property type="entry name" value="Homeodomain-like"/>
    <property type="match status" value="1"/>
</dbReference>
<dbReference type="InterPro" id="IPR009057">
    <property type="entry name" value="Homeodomain-like_sf"/>
</dbReference>
<evidence type="ECO:0000256" key="2">
    <source>
        <dbReference type="ARBA" id="ARBA00023125"/>
    </source>
</evidence>
<accession>A0A6B8REE6</accession>
<gene>
    <name evidence="6" type="ORF">EHS13_08165</name>
</gene>
<feature type="transmembrane region" description="Helical" evidence="4">
    <location>
        <begin position="297"/>
        <end position="319"/>
    </location>
</feature>
<dbReference type="InterPro" id="IPR041522">
    <property type="entry name" value="CdaR_GGDEF"/>
</dbReference>
<keyword evidence="7" id="KW-1185">Reference proteome</keyword>
<dbReference type="RefSeq" id="WP_155699860.1">
    <property type="nucleotide sequence ID" value="NZ_CP034235.1"/>
</dbReference>
<evidence type="ECO:0000256" key="4">
    <source>
        <dbReference type="SAM" id="Phobius"/>
    </source>
</evidence>
<feature type="transmembrane region" description="Helical" evidence="4">
    <location>
        <begin position="14"/>
        <end position="32"/>
    </location>
</feature>
<dbReference type="Gene3D" id="1.10.10.60">
    <property type="entry name" value="Homeodomain-like"/>
    <property type="match status" value="2"/>
</dbReference>
<protein>
    <submittedName>
        <fullName evidence="6">AraC family transcriptional regulator</fullName>
    </submittedName>
</protein>
<organism evidence="6 7">
    <name type="scientific">Paenibacillus psychroresistens</name>
    <dbReference type="NCBI Taxonomy" id="1778678"/>
    <lineage>
        <taxon>Bacteria</taxon>
        <taxon>Bacillati</taxon>
        <taxon>Bacillota</taxon>
        <taxon>Bacilli</taxon>
        <taxon>Bacillales</taxon>
        <taxon>Paenibacillaceae</taxon>
        <taxon>Paenibacillus</taxon>
    </lineage>
</organism>
<evidence type="ECO:0000256" key="3">
    <source>
        <dbReference type="ARBA" id="ARBA00023163"/>
    </source>
</evidence>
<sequence length="763" mass="87136">MKGATFTPVFRKFIISYLIVLLLPNISGYFTYRAAIDAALSSSIENSRILLNQSKEILETRLKEVETFTKQLAINQDLTKLVSEKMTGDTYNVYGLWKMSRDISNYNRTNDFLQNFYIYLKNYNVVITPESVFFRPEHFYVGNHYEDLSFTQWEESILKSTHEFVSFPLQAYTRGNVQTSVITFVQSLPLNSFNNPKATVVVTIDEQKIRHLLESMSSHNGGWAFITNPNGSTMVSQGIEQSEIKKLFHVPSGQAGDQERIENGMLLISIKSGTTGWLYTAGIPEKSIKEKADQIKYATWIFTAVTLIVGLLIIVLLAYRNSAPITQLISVFKELSGLEPLSSKNEYVFLAGNISKLITNNKQLEAELDKQLPLLRDAFIKRLLAGEFLSLQEIEAVSLQTGIKLNAENGYVGLIKINGYSRMDSEEIIHELSLARLAIKPLLSETELKLLLTDWGSDKIAFLYLLGEGEVIGENSRFEQQLLQLTESAYSQYRMTISIAIGGSYQTLRDISKSFDEAQQAMDAVYTGEKRISWYKETVSESAMYYYPIDTQQRLLNTLKAGEIDEGLRILDQVFSRNFSGRELSYEMKQQFISELKGTLLKLLDQKPFQDEKFSETVKHQIAQVQPMDDVDQLRVSFVLIMKEICNVIAKKKNDYNNETIYAIKLHVENEYTNSDLSIYQIVESVKRPEKFISHLFKEQTGENLSDYLERVRIDKATVLLMENQRTIDEIAVMVGYNSGHSFRRAFKRVKGVSPTVFRQTSD</sequence>
<keyword evidence="4" id="KW-1133">Transmembrane helix</keyword>
<keyword evidence="2" id="KW-0238">DNA-binding</keyword>
<dbReference type="GO" id="GO:0043565">
    <property type="term" value="F:sequence-specific DNA binding"/>
    <property type="evidence" value="ECO:0007669"/>
    <property type="project" value="InterPro"/>
</dbReference>
<dbReference type="Pfam" id="PF12833">
    <property type="entry name" value="HTH_18"/>
    <property type="match status" value="1"/>
</dbReference>
<evidence type="ECO:0000313" key="6">
    <source>
        <dbReference type="EMBL" id="QGQ94851.1"/>
    </source>
</evidence>
<reference evidence="7" key="1">
    <citation type="submission" date="2018-11" db="EMBL/GenBank/DDBJ databases">
        <title>Complete genome sequence of Paenibacillus sp. ML311-T8.</title>
        <authorList>
            <person name="Nam Y.-D."/>
            <person name="Kang J."/>
            <person name="Chung W.-H."/>
            <person name="Park Y.S."/>
        </authorList>
    </citation>
    <scope>NUCLEOTIDE SEQUENCE [LARGE SCALE GENOMIC DNA]</scope>
    <source>
        <strain evidence="7">ML311-T8</strain>
    </source>
</reference>
<keyword evidence="4" id="KW-0472">Membrane</keyword>
<dbReference type="Pfam" id="PF17853">
    <property type="entry name" value="GGDEF_2"/>
    <property type="match status" value="1"/>
</dbReference>
<dbReference type="InterPro" id="IPR018060">
    <property type="entry name" value="HTH_AraC"/>
</dbReference>
<dbReference type="Proteomes" id="UP000426246">
    <property type="component" value="Chromosome"/>
</dbReference>
<proteinExistence type="predicted"/>
<evidence type="ECO:0000313" key="7">
    <source>
        <dbReference type="Proteomes" id="UP000426246"/>
    </source>
</evidence>
<dbReference type="OrthoDB" id="368621at2"/>